<dbReference type="EMBL" id="JAJVDC020000034">
    <property type="protein sequence ID" value="KAL1632092.1"/>
    <property type="molecule type" value="Genomic_DNA"/>
</dbReference>
<keyword evidence="2" id="KW-1185">Reference proteome</keyword>
<gene>
    <name evidence="1" type="ORF">SLS56_003981</name>
</gene>
<evidence type="ECO:0000313" key="2">
    <source>
        <dbReference type="Proteomes" id="UP001521116"/>
    </source>
</evidence>
<name>A0ABR3SYM8_9PEZI</name>
<organism evidence="1 2">
    <name type="scientific">Neofusicoccum ribis</name>
    <dbReference type="NCBI Taxonomy" id="45134"/>
    <lineage>
        <taxon>Eukaryota</taxon>
        <taxon>Fungi</taxon>
        <taxon>Dikarya</taxon>
        <taxon>Ascomycota</taxon>
        <taxon>Pezizomycotina</taxon>
        <taxon>Dothideomycetes</taxon>
        <taxon>Dothideomycetes incertae sedis</taxon>
        <taxon>Botryosphaeriales</taxon>
        <taxon>Botryosphaeriaceae</taxon>
        <taxon>Neofusicoccum</taxon>
    </lineage>
</organism>
<dbReference type="PANTHER" id="PTHR47784">
    <property type="entry name" value="STEROL UPTAKE CONTROL PROTEIN 2"/>
    <property type="match status" value="1"/>
</dbReference>
<proteinExistence type="predicted"/>
<accession>A0ABR3SYM8</accession>
<evidence type="ECO:0000313" key="1">
    <source>
        <dbReference type="EMBL" id="KAL1632092.1"/>
    </source>
</evidence>
<dbReference type="PANTHER" id="PTHR47784:SF10">
    <property type="entry name" value="TRANSCRIPTION FACTOR, PUTATIVE (AFU_ORTHOLOGUE AFUA_6G14150)-RELATED"/>
    <property type="match status" value="1"/>
</dbReference>
<comment type="caution">
    <text evidence="1">The sequence shown here is derived from an EMBL/GenBank/DDBJ whole genome shotgun (WGS) entry which is preliminary data.</text>
</comment>
<dbReference type="InterPro" id="IPR053157">
    <property type="entry name" value="Sterol_Uptake_Regulator"/>
</dbReference>
<evidence type="ECO:0008006" key="3">
    <source>
        <dbReference type="Google" id="ProtNLM"/>
    </source>
</evidence>
<dbReference type="Proteomes" id="UP001521116">
    <property type="component" value="Unassembled WGS sequence"/>
</dbReference>
<reference evidence="1 2" key="1">
    <citation type="submission" date="2024-02" db="EMBL/GenBank/DDBJ databases">
        <title>De novo assembly and annotation of 12 fungi associated with fruit tree decline syndrome in Ontario, Canada.</title>
        <authorList>
            <person name="Sulman M."/>
            <person name="Ellouze W."/>
            <person name="Ilyukhin E."/>
        </authorList>
    </citation>
    <scope>NUCLEOTIDE SEQUENCE [LARGE SCALE GENOMIC DNA]</scope>
    <source>
        <strain evidence="1 2">M1-105</strain>
    </source>
</reference>
<protein>
    <recommendedName>
        <fullName evidence="3">C6 zinc finger domain protein</fullName>
    </recommendedName>
</protein>
<sequence>MQVEVPRKGLQFDCLLNGILALSSLDMAMTAQGTQAMVYNRAAMEYYDKSIQTFREDINNITPENHDSLYFVAVMIGLINIAALQLPRDGASVPRVLDHIPEIFDLLRGPVVVAVRCWEWLVESTESVRIVLAMKEASRDDLDPGTCEAFARLEAINDRLHISTAGQPGDDPEVVIRVRARETYKKAIAHLERCFAEEARGWIDGFLMAFPVFAGAREFMKAVRKSDPMALLILMHFAVLLEIHSKKAWWAPSVGKRLVMEISDVLEKSELTLVPQFWEAVSWARQQIGCPILIEAGQPGAFEIVEINEHVE</sequence>